<protein>
    <submittedName>
        <fullName evidence="2">Uncharacterized protein</fullName>
    </submittedName>
</protein>
<organism evidence="2">
    <name type="scientific">uncultured marine group II/III euryarchaeote KM3_26_H05</name>
    <dbReference type="NCBI Taxonomy" id="1456427"/>
    <lineage>
        <taxon>Archaea</taxon>
        <taxon>Methanobacteriati</taxon>
        <taxon>Methanobacteriota</taxon>
        <taxon>environmental samples</taxon>
    </lineage>
</organism>
<reference evidence="2" key="1">
    <citation type="journal article" date="2014" name="Genome Biol. Evol.">
        <title>Pangenome evidence for extensive interdomain horizontal transfer affecting lineage core and shell genes in uncultured planktonic thaumarchaeota and euryarchaeota.</title>
        <authorList>
            <person name="Deschamps P."/>
            <person name="Zivanovic Y."/>
            <person name="Moreira D."/>
            <person name="Rodriguez-Valera F."/>
            <person name="Lopez-Garcia P."/>
        </authorList>
    </citation>
    <scope>NUCLEOTIDE SEQUENCE</scope>
</reference>
<proteinExistence type="predicted"/>
<name>A0A075GWE7_9EURY</name>
<evidence type="ECO:0000313" key="2">
    <source>
        <dbReference type="EMBL" id="AIF08109.1"/>
    </source>
</evidence>
<dbReference type="EMBL" id="KF900821">
    <property type="protein sequence ID" value="AIF08109.1"/>
    <property type="molecule type" value="Genomic_DNA"/>
</dbReference>
<evidence type="ECO:0000256" key="1">
    <source>
        <dbReference type="SAM" id="MobiDB-lite"/>
    </source>
</evidence>
<sequence>MTEIIPVEMSSIEDRSAVQIELWAPQSTSQFKSQKSLIISNKDGLIPHLGAQIATAKEQIFITTEMIDETLAEPLNAAISRGVSVYLLIEKEGFSQSLSDLPSSVLDGSLIRSYDGNLPCILLIDSGPNKGSGSLLRSSTRLNRSLDQPGTSWAISLNPSQTSSLAAQMIGKFWDSKVESESRNTMHADSPQPISGVRPPHAISRLPSSWFYSDTSTPPATFLKETALSKSGISCGLTGREIRDTKTEHGIETWTLTCRDQPEEVPSTGRHLIGNCQIKAILTEGGQGIVYDLAPSSTSLDSFSSGLRLDETQTSDLIHNLESMNAVNYEYKPKISLGELDPKTTYLSTTGRESKIVVEETIDAGSNPIETLDSDLLNSSEPHPSNRPDHNPFSLKINWKWVNVPPSTPTAASPSSEENAYSDPISAGLKATTELRKFADQQKFTPEVKRIDKLPSTDAVKAIRNAAELKNWIQDIHKIYGGIQKKVDKKRGGDDPDAMEIARGGAAMVKVTIPEINDLPTHDLPMSGLLFSHAKSIYLEIADWNNLTDGEVEATEYGALLVARKNWN</sequence>
<feature type="region of interest" description="Disordered" evidence="1">
    <location>
        <begin position="367"/>
        <end position="391"/>
    </location>
</feature>
<dbReference type="SUPFAM" id="SSF56024">
    <property type="entry name" value="Phospholipase D/nuclease"/>
    <property type="match status" value="1"/>
</dbReference>
<accession>A0A075GWE7</accession>
<dbReference type="AlphaFoldDB" id="A0A075GWE7"/>